<evidence type="ECO:0000313" key="1">
    <source>
        <dbReference type="EMBL" id="HFM99711.1"/>
    </source>
</evidence>
<protein>
    <submittedName>
        <fullName evidence="1">Uncharacterized protein</fullName>
    </submittedName>
</protein>
<accession>A0A7C3KGZ2</accession>
<name>A0A7C3KGZ2_9CYAN</name>
<sequence>MQVTLNLPDDLVSQLAPLEDKLPQILQLGLRELNAGAQVGFTGAAEVLEFLATLPSPEEIITLRPSETLQTQISALLEKNRTQGLTTDEEQTWQQYQYLEHLVRIAKAQALIKLKQQAS</sequence>
<proteinExistence type="predicted"/>
<dbReference type="AlphaFoldDB" id="A0A7C3KGZ2"/>
<gene>
    <name evidence="1" type="ORF">ENR64_18540</name>
</gene>
<comment type="caution">
    <text evidence="1">The sequence shown here is derived from an EMBL/GenBank/DDBJ whole genome shotgun (WGS) entry which is preliminary data.</text>
</comment>
<organism evidence="1">
    <name type="scientific">Oscillatoriales cyanobacterium SpSt-418</name>
    <dbReference type="NCBI Taxonomy" id="2282169"/>
    <lineage>
        <taxon>Bacteria</taxon>
        <taxon>Bacillati</taxon>
        <taxon>Cyanobacteriota</taxon>
        <taxon>Cyanophyceae</taxon>
        <taxon>Oscillatoriophycideae</taxon>
        <taxon>Oscillatoriales</taxon>
    </lineage>
</organism>
<dbReference type="EMBL" id="DSRU01000269">
    <property type="protein sequence ID" value="HFM99711.1"/>
    <property type="molecule type" value="Genomic_DNA"/>
</dbReference>
<reference evidence="1" key="1">
    <citation type="journal article" date="2020" name="mSystems">
        <title>Genome- and Community-Level Interaction Insights into Carbon Utilization and Element Cycling Functions of Hydrothermarchaeota in Hydrothermal Sediment.</title>
        <authorList>
            <person name="Zhou Z."/>
            <person name="Liu Y."/>
            <person name="Xu W."/>
            <person name="Pan J."/>
            <person name="Luo Z.H."/>
            <person name="Li M."/>
        </authorList>
    </citation>
    <scope>NUCLEOTIDE SEQUENCE [LARGE SCALE GENOMIC DNA]</scope>
    <source>
        <strain evidence="1">SpSt-418</strain>
    </source>
</reference>